<dbReference type="InterPro" id="IPR029039">
    <property type="entry name" value="Flavoprotein-like_sf"/>
</dbReference>
<dbReference type="GO" id="GO:0003958">
    <property type="term" value="F:NADPH-hemoprotein reductase activity"/>
    <property type="evidence" value="ECO:0007669"/>
    <property type="project" value="InterPro"/>
</dbReference>
<dbReference type="Gene3D" id="3.40.50.360">
    <property type="match status" value="1"/>
</dbReference>
<dbReference type="InterPro" id="IPR017927">
    <property type="entry name" value="FAD-bd_FR_type"/>
</dbReference>
<comment type="similarity">
    <text evidence="4">In the N-terminal section; belongs to the cytochrome P450 family.</text>
</comment>
<dbReference type="InterPro" id="IPR001128">
    <property type="entry name" value="Cyt_P450"/>
</dbReference>
<evidence type="ECO:0000256" key="4">
    <source>
        <dbReference type="ARBA" id="ARBA00010018"/>
    </source>
</evidence>
<evidence type="ECO:0000256" key="9">
    <source>
        <dbReference type="ARBA" id="ARBA00022723"/>
    </source>
</evidence>
<accession>A0A0H2RFA2</accession>
<dbReference type="STRING" id="27342.A0A0H2RFA2"/>
<keyword evidence="8" id="KW-0288">FMN</keyword>
<dbReference type="GO" id="GO:0005829">
    <property type="term" value="C:cytosol"/>
    <property type="evidence" value="ECO:0007669"/>
    <property type="project" value="TreeGrafter"/>
</dbReference>
<dbReference type="InterPro" id="IPR002401">
    <property type="entry name" value="Cyt_P450_E_grp-I"/>
</dbReference>
<keyword evidence="19" id="KW-1185">Reference proteome</keyword>
<dbReference type="CDD" id="cd06206">
    <property type="entry name" value="bifunctional_CYPOR"/>
    <property type="match status" value="1"/>
</dbReference>
<dbReference type="Pfam" id="PF00067">
    <property type="entry name" value="p450"/>
    <property type="match status" value="1"/>
</dbReference>
<evidence type="ECO:0000256" key="15">
    <source>
        <dbReference type="PIRSR" id="PIRSR000209-1"/>
    </source>
</evidence>
<keyword evidence="5" id="KW-0813">Transport</keyword>
<reference evidence="18 19" key="1">
    <citation type="submission" date="2015-04" db="EMBL/GenBank/DDBJ databases">
        <title>Complete genome sequence of Schizopora paradoxa KUC8140, a cosmopolitan wood degrader in East Asia.</title>
        <authorList>
            <consortium name="DOE Joint Genome Institute"/>
            <person name="Min B."/>
            <person name="Park H."/>
            <person name="Jang Y."/>
            <person name="Kim J.-J."/>
            <person name="Kim K.H."/>
            <person name="Pangilinan J."/>
            <person name="Lipzen A."/>
            <person name="Riley R."/>
            <person name="Grigoriev I.V."/>
            <person name="Spatafora J.W."/>
            <person name="Choi I.-G."/>
        </authorList>
    </citation>
    <scope>NUCLEOTIDE SEQUENCE [LARGE SCALE GENOMIC DNA]</scope>
    <source>
        <strain evidence="18 19">KUC8140</strain>
    </source>
</reference>
<dbReference type="AlphaFoldDB" id="A0A0H2RFA2"/>
<dbReference type="InterPro" id="IPR001433">
    <property type="entry name" value="OxRdtase_FAD/NAD-bd"/>
</dbReference>
<dbReference type="InterPro" id="IPR023206">
    <property type="entry name" value="Bifunctional_P450_P450_red"/>
</dbReference>
<evidence type="ECO:0000256" key="7">
    <source>
        <dbReference type="ARBA" id="ARBA00022630"/>
    </source>
</evidence>
<keyword evidence="13 15" id="KW-0408">Iron</keyword>
<keyword evidence="7" id="KW-0285">Flavoprotein</keyword>
<dbReference type="PROSITE" id="PS00086">
    <property type="entry name" value="CYTOCHROME_P450"/>
    <property type="match status" value="1"/>
</dbReference>
<evidence type="ECO:0000256" key="11">
    <source>
        <dbReference type="ARBA" id="ARBA00022857"/>
    </source>
</evidence>
<dbReference type="PANTHER" id="PTHR19384">
    <property type="entry name" value="NITRIC OXIDE SYNTHASE-RELATED"/>
    <property type="match status" value="1"/>
</dbReference>
<dbReference type="GO" id="GO:0050660">
    <property type="term" value="F:flavin adenine dinucleotide binding"/>
    <property type="evidence" value="ECO:0007669"/>
    <property type="project" value="TreeGrafter"/>
</dbReference>
<dbReference type="CDD" id="cd11068">
    <property type="entry name" value="CYP120A1"/>
    <property type="match status" value="1"/>
</dbReference>
<gene>
    <name evidence="18" type="ORF">SCHPADRAFT_616096</name>
</gene>
<feature type="domain" description="FAD-binding FR-type" evidence="17">
    <location>
        <begin position="692"/>
        <end position="927"/>
    </location>
</feature>
<evidence type="ECO:0000256" key="8">
    <source>
        <dbReference type="ARBA" id="ARBA00022643"/>
    </source>
</evidence>
<keyword evidence="14" id="KW-0503">Monooxygenase</keyword>
<dbReference type="Pfam" id="PF00258">
    <property type="entry name" value="Flavodoxin_1"/>
    <property type="match status" value="1"/>
</dbReference>
<dbReference type="Pfam" id="PF00667">
    <property type="entry name" value="FAD_binding_1"/>
    <property type="match status" value="1"/>
</dbReference>
<dbReference type="OrthoDB" id="1470350at2759"/>
<dbReference type="PIRSF" id="PIRSF000209">
    <property type="entry name" value="Bifunctional_P450_P450R"/>
    <property type="match status" value="1"/>
</dbReference>
<dbReference type="GO" id="GO:0005506">
    <property type="term" value="F:iron ion binding"/>
    <property type="evidence" value="ECO:0007669"/>
    <property type="project" value="InterPro"/>
</dbReference>
<dbReference type="Gene3D" id="1.10.630.10">
    <property type="entry name" value="Cytochrome P450"/>
    <property type="match status" value="1"/>
</dbReference>
<dbReference type="InterPro" id="IPR003097">
    <property type="entry name" value="CysJ-like_FAD-binding"/>
</dbReference>
<dbReference type="InterPro" id="IPR017938">
    <property type="entry name" value="Riboflavin_synthase-like_b-brl"/>
</dbReference>
<evidence type="ECO:0000259" key="17">
    <source>
        <dbReference type="PROSITE" id="PS51384"/>
    </source>
</evidence>
<evidence type="ECO:0000256" key="14">
    <source>
        <dbReference type="ARBA" id="ARBA00023033"/>
    </source>
</evidence>
<comment type="cofactor">
    <cofactor evidence="3">
        <name>FAD</name>
        <dbReference type="ChEBI" id="CHEBI:57692"/>
    </cofactor>
</comment>
<dbReference type="SUPFAM" id="SSF48264">
    <property type="entry name" value="Cytochrome P450"/>
    <property type="match status" value="1"/>
</dbReference>
<dbReference type="Gene3D" id="2.40.30.10">
    <property type="entry name" value="Translation factors"/>
    <property type="match status" value="1"/>
</dbReference>
<dbReference type="InterPro" id="IPR017972">
    <property type="entry name" value="Cyt_P450_CS"/>
</dbReference>
<dbReference type="InterPro" id="IPR008254">
    <property type="entry name" value="Flavodoxin/NO_synth"/>
</dbReference>
<evidence type="ECO:0000256" key="1">
    <source>
        <dbReference type="ARBA" id="ARBA00001917"/>
    </source>
</evidence>
<comment type="cofactor">
    <cofactor evidence="2 15">
        <name>heme</name>
        <dbReference type="ChEBI" id="CHEBI:30413"/>
    </cofactor>
</comment>
<evidence type="ECO:0000256" key="3">
    <source>
        <dbReference type="ARBA" id="ARBA00001974"/>
    </source>
</evidence>
<evidence type="ECO:0000256" key="12">
    <source>
        <dbReference type="ARBA" id="ARBA00023002"/>
    </source>
</evidence>
<dbReference type="Proteomes" id="UP000053477">
    <property type="component" value="Unassembled WGS sequence"/>
</dbReference>
<dbReference type="GO" id="GO:0010181">
    <property type="term" value="F:FMN binding"/>
    <property type="evidence" value="ECO:0007669"/>
    <property type="project" value="InterPro"/>
</dbReference>
<evidence type="ECO:0000256" key="13">
    <source>
        <dbReference type="ARBA" id="ARBA00023004"/>
    </source>
</evidence>
<dbReference type="PROSITE" id="PS50902">
    <property type="entry name" value="FLAVODOXIN_LIKE"/>
    <property type="match status" value="1"/>
</dbReference>
<keyword evidence="10" id="KW-0274">FAD</keyword>
<comment type="cofactor">
    <cofactor evidence="1">
        <name>FMN</name>
        <dbReference type="ChEBI" id="CHEBI:58210"/>
    </cofactor>
</comment>
<evidence type="ECO:0000256" key="2">
    <source>
        <dbReference type="ARBA" id="ARBA00001971"/>
    </source>
</evidence>
<keyword evidence="6 15" id="KW-0349">Heme</keyword>
<dbReference type="Gene3D" id="3.40.50.80">
    <property type="entry name" value="Nucleotide-binding domain of ferredoxin-NADP reductase (FNR) module"/>
    <property type="match status" value="1"/>
</dbReference>
<evidence type="ECO:0000259" key="16">
    <source>
        <dbReference type="PROSITE" id="PS50902"/>
    </source>
</evidence>
<dbReference type="Pfam" id="PF00175">
    <property type="entry name" value="NAD_binding_1"/>
    <property type="match status" value="1"/>
</dbReference>
<evidence type="ECO:0000256" key="6">
    <source>
        <dbReference type="ARBA" id="ARBA00022617"/>
    </source>
</evidence>
<dbReference type="PRINTS" id="PR00385">
    <property type="entry name" value="P450"/>
</dbReference>
<dbReference type="SUPFAM" id="SSF52218">
    <property type="entry name" value="Flavoproteins"/>
    <property type="match status" value="1"/>
</dbReference>
<dbReference type="PANTHER" id="PTHR19384:SF127">
    <property type="entry name" value="BIFUNCTIONAL CYTOCHROME P450_NADPH--P450 REDUCTASE"/>
    <property type="match status" value="1"/>
</dbReference>
<dbReference type="InterPro" id="IPR036396">
    <property type="entry name" value="Cyt_P450_sf"/>
</dbReference>
<protein>
    <submittedName>
        <fullName evidence="18">Fatty acid hydroxylase</fullName>
    </submittedName>
</protein>
<organism evidence="18 19">
    <name type="scientific">Schizopora paradoxa</name>
    <dbReference type="NCBI Taxonomy" id="27342"/>
    <lineage>
        <taxon>Eukaryota</taxon>
        <taxon>Fungi</taxon>
        <taxon>Dikarya</taxon>
        <taxon>Basidiomycota</taxon>
        <taxon>Agaricomycotina</taxon>
        <taxon>Agaricomycetes</taxon>
        <taxon>Hymenochaetales</taxon>
        <taxon>Schizoporaceae</taxon>
        <taxon>Schizopora</taxon>
    </lineage>
</organism>
<dbReference type="GO" id="GO:0070330">
    <property type="term" value="F:aromatase activity"/>
    <property type="evidence" value="ECO:0007669"/>
    <property type="project" value="InterPro"/>
</dbReference>
<dbReference type="SUPFAM" id="SSF63380">
    <property type="entry name" value="Riboflavin synthase domain-like"/>
    <property type="match status" value="1"/>
</dbReference>
<evidence type="ECO:0000313" key="19">
    <source>
        <dbReference type="Proteomes" id="UP000053477"/>
    </source>
</evidence>
<dbReference type="EMBL" id="KQ086100">
    <property type="protein sequence ID" value="KLO08228.1"/>
    <property type="molecule type" value="Genomic_DNA"/>
</dbReference>
<feature type="domain" description="Flavodoxin-like" evidence="16">
    <location>
        <begin position="511"/>
        <end position="654"/>
    </location>
</feature>
<dbReference type="PROSITE" id="PS51384">
    <property type="entry name" value="FAD_FR"/>
    <property type="match status" value="1"/>
</dbReference>
<evidence type="ECO:0000256" key="5">
    <source>
        <dbReference type="ARBA" id="ARBA00022448"/>
    </source>
</evidence>
<dbReference type="SUPFAM" id="SSF52343">
    <property type="entry name" value="Ferredoxin reductase-like, C-terminal NADP-linked domain"/>
    <property type="match status" value="1"/>
</dbReference>
<keyword evidence="11" id="KW-0521">NADP</keyword>
<evidence type="ECO:0000313" key="18">
    <source>
        <dbReference type="EMBL" id="KLO08228.1"/>
    </source>
</evidence>
<evidence type="ECO:0000256" key="10">
    <source>
        <dbReference type="ARBA" id="ARBA00022827"/>
    </source>
</evidence>
<dbReference type="FunFam" id="1.10.630.10:FF:000040">
    <property type="entry name" value="Bifunctional cytochrome P450/NADPH--P450 reductase"/>
    <property type="match status" value="1"/>
</dbReference>
<dbReference type="InterPro" id="IPR023173">
    <property type="entry name" value="NADPH_Cyt_P450_Rdtase_alpha"/>
</dbReference>
<name>A0A0H2RFA2_9AGAM</name>
<dbReference type="InParanoid" id="A0A0H2RFA2"/>
<keyword evidence="9 15" id="KW-0479">Metal-binding</keyword>
<dbReference type="GO" id="GO:0020037">
    <property type="term" value="F:heme binding"/>
    <property type="evidence" value="ECO:0007669"/>
    <property type="project" value="InterPro"/>
</dbReference>
<sequence length="1083" mass="120003">MAEISPIPQPPAVPFLGNTNLIDTHVPLHSFELLAQQYGEIYKLVFIGGRTTVIVNSHALVRQCSDDTRFVKTIGATLKQVRNLAGDGLFTAYGVEPNWGIAHRLLMPAFSTLNVRTMYEGMLDICDQLLLKWERFGSETIDPAEDFTRLTFDTIALCSMSHRFNSFYSMEMPKFIQQMTDFLTQSNSRAYRPGILQSLPLFGNGSYEEDIKDMKEAAREIIRNRREHPTEKRDLLSLMLGSKDPVTGEFLSEDAIIKNLLTFLIAGHETTSGMLTFATYFLLKNPDKLRKLREELDEKLGPDDGEEISLEQLGECEYLVAVMRETLRLSPTATARGVEPIEDTIIVGGDGDPANPANKHFMVKKGQGIIIQEYIQMRDHRIWGEDADSFRPERMMGGAFEKLPPAAWQPFGFGARACIGRPFAWQEAQLVLASIFRRFDISFTDPSYNLVIKQALTIKPKDMHLHVKLRPASAAAADAAARRRKHSKITLGTEATKETEGGGDGHGGQKMYVLYGSNTGTCEAFAQRVATDAHAHGFHATLATLDSKVSQLPTDGPVVIITASFEGEPADNAVHFVHWLESCPPDDKSLFKDVQYIVFGCGNREWANTYQRIPKLVDAALSSRGATCLLERGEGDAGAANFFSVFDEYEAKMWEVLSKQYGTSASQGSAEPSFKVEVVDVGTARAKLLRQPDADMAQVVVNKLLTRPGTPEKRHIKIKLPVGMNYRAGDYLAILPTNPLEIVKRVLAHFGLSAEEQLSIKSEGPTTFPVDRPITVFNILSGYVELSQPASTRDIATLLEHATDEESKAYLTKASENHEETILTKRISVIDILEDHKDINLPFSSYLQMVPPMRVRQYSISSSPLAHPGHLSLTVSILEAPALSGHVTHSGDPAKFYGVASNFLAHLAPGNRLAVVVRPSNASFHLPNDPSVPIVMFCAGSGLAPFRAFIEERAAQKASGREVGKMLLFFGCRAPDVDYLYSDSDLKVWADSGVVDIRPAFSRSDHQACSGCKYVQDRVLKDSQDISTLYRAGAKFYTCGSRRVANGIKEACITILKQNRPTEDAREIFDRVQKERFASDVFD</sequence>
<keyword evidence="12" id="KW-0560">Oxidoreductase</keyword>
<feature type="binding site" description="axial binding residue" evidence="15">
    <location>
        <position position="418"/>
    </location>
    <ligand>
        <name>heme</name>
        <dbReference type="ChEBI" id="CHEBI:30413"/>
    </ligand>
    <ligandPart>
        <name>Fe</name>
        <dbReference type="ChEBI" id="CHEBI:18248"/>
    </ligandPart>
</feature>
<dbReference type="PRINTS" id="PR00463">
    <property type="entry name" value="EP450I"/>
</dbReference>
<dbReference type="Gene3D" id="1.20.990.10">
    <property type="entry name" value="NADPH-cytochrome p450 Reductase, Chain A, domain 3"/>
    <property type="match status" value="1"/>
</dbReference>
<dbReference type="InterPro" id="IPR039261">
    <property type="entry name" value="FNR_nucleotide-bd"/>
</dbReference>
<proteinExistence type="inferred from homology"/>